<reference evidence="3 4" key="1">
    <citation type="journal article" date="2024" name="Chem. Sci.">
        <title>Discovery of megapolipeptins by genome mining of a Burkholderiales bacteria collection.</title>
        <authorList>
            <person name="Paulo B.S."/>
            <person name="Recchia M.J.J."/>
            <person name="Lee S."/>
            <person name="Fergusson C.H."/>
            <person name="Romanowski S.B."/>
            <person name="Hernandez A."/>
            <person name="Krull N."/>
            <person name="Liu D.Y."/>
            <person name="Cavanagh H."/>
            <person name="Bos A."/>
            <person name="Gray C.A."/>
            <person name="Murphy B.T."/>
            <person name="Linington R.G."/>
            <person name="Eustaquio A.S."/>
        </authorList>
    </citation>
    <scope>NUCLEOTIDE SEQUENCE [LARGE SCALE GENOMIC DNA]</scope>
    <source>
        <strain evidence="3 4">RL17-335-BIF-A</strain>
    </source>
</reference>
<evidence type="ECO:0000256" key="1">
    <source>
        <dbReference type="SAM" id="MobiDB-lite"/>
    </source>
</evidence>
<dbReference type="Gene3D" id="1.10.260.40">
    <property type="entry name" value="lambda repressor-like DNA-binding domains"/>
    <property type="match status" value="1"/>
</dbReference>
<name>A0ABW9DD30_9BURK</name>
<accession>A0ABW9DD30</accession>
<feature type="compositionally biased region" description="Basic and acidic residues" evidence="1">
    <location>
        <begin position="144"/>
        <end position="160"/>
    </location>
</feature>
<organism evidence="3 4">
    <name type="scientific">Paraburkholderia dilworthii</name>
    <dbReference type="NCBI Taxonomy" id="948106"/>
    <lineage>
        <taxon>Bacteria</taxon>
        <taxon>Pseudomonadati</taxon>
        <taxon>Pseudomonadota</taxon>
        <taxon>Betaproteobacteria</taxon>
        <taxon>Burkholderiales</taxon>
        <taxon>Burkholderiaceae</taxon>
        <taxon>Paraburkholderia</taxon>
    </lineage>
</organism>
<protein>
    <submittedName>
        <fullName evidence="3">Helix-turn-helix transcriptional regulator</fullName>
    </submittedName>
</protein>
<dbReference type="EMBL" id="JAQQBZ010000014">
    <property type="protein sequence ID" value="MFM0595348.1"/>
    <property type="molecule type" value="Genomic_DNA"/>
</dbReference>
<evidence type="ECO:0000259" key="2">
    <source>
        <dbReference type="PROSITE" id="PS50943"/>
    </source>
</evidence>
<comment type="caution">
    <text evidence="3">The sequence shown here is derived from an EMBL/GenBank/DDBJ whole genome shotgun (WGS) entry which is preliminary data.</text>
</comment>
<keyword evidence="4" id="KW-1185">Reference proteome</keyword>
<evidence type="ECO:0000313" key="3">
    <source>
        <dbReference type="EMBL" id="MFM0595348.1"/>
    </source>
</evidence>
<dbReference type="RefSeq" id="WP_408214731.1">
    <property type="nucleotide sequence ID" value="NZ_JAQQBZ010000014.1"/>
</dbReference>
<dbReference type="SUPFAM" id="SSF47413">
    <property type="entry name" value="lambda repressor-like DNA-binding domains"/>
    <property type="match status" value="1"/>
</dbReference>
<dbReference type="CDD" id="cd00093">
    <property type="entry name" value="HTH_XRE"/>
    <property type="match status" value="1"/>
</dbReference>
<proteinExistence type="predicted"/>
<feature type="domain" description="HTH cro/C1-type" evidence="2">
    <location>
        <begin position="26"/>
        <end position="70"/>
    </location>
</feature>
<dbReference type="InterPro" id="IPR010982">
    <property type="entry name" value="Lambda_DNA-bd_dom_sf"/>
</dbReference>
<dbReference type="SMART" id="SM00530">
    <property type="entry name" value="HTH_XRE"/>
    <property type="match status" value="1"/>
</dbReference>
<dbReference type="Pfam" id="PF01381">
    <property type="entry name" value="HTH_3"/>
    <property type="match status" value="1"/>
</dbReference>
<dbReference type="Proteomes" id="UP001629367">
    <property type="component" value="Unassembled WGS sequence"/>
</dbReference>
<dbReference type="PROSITE" id="PS50943">
    <property type="entry name" value="HTH_CROC1"/>
    <property type="match status" value="1"/>
</dbReference>
<gene>
    <name evidence="3" type="ORF">PQQ68_20195</name>
</gene>
<evidence type="ECO:0000313" key="4">
    <source>
        <dbReference type="Proteomes" id="UP001629367"/>
    </source>
</evidence>
<feature type="region of interest" description="Disordered" evidence="1">
    <location>
        <begin position="144"/>
        <end position="171"/>
    </location>
</feature>
<sequence length="171" mass="19186">MTRLNTKQILAANLRRLMDASDTLDTQVKVAARAGIAQSTVGRLLRGEVHPQLDQVEAIATAFRITVGELLTDHSSRAESEIPYDKAAYAQLPDQEKTQIAEFIQFVLSRQTTKEEVAPLTVSRETEMEPGLSERLMKAIQRELNDNTLKLGHEREKETTPRASRKRSSSQ</sequence>
<dbReference type="InterPro" id="IPR001387">
    <property type="entry name" value="Cro/C1-type_HTH"/>
</dbReference>